<dbReference type="Gene3D" id="3.90.430.10">
    <property type="entry name" value="Copper fist DNA-binding domain"/>
    <property type="match status" value="1"/>
</dbReference>
<comment type="subcellular location">
    <subcellularLocation>
        <location evidence="1">Nucleus</location>
    </subcellularLocation>
</comment>
<accession>A0A0L0T046</accession>
<dbReference type="PANTHER" id="PTHR28088:SF5">
    <property type="entry name" value="TRANSCRIPTIONAL ACTIVATOR HAA1-RELATED"/>
    <property type="match status" value="1"/>
</dbReference>
<dbReference type="GO" id="GO:0006879">
    <property type="term" value="P:intracellular iron ion homeostasis"/>
    <property type="evidence" value="ECO:0007669"/>
    <property type="project" value="TreeGrafter"/>
</dbReference>
<evidence type="ECO:0000256" key="1">
    <source>
        <dbReference type="ARBA" id="ARBA00004123"/>
    </source>
</evidence>
<dbReference type="InterPro" id="IPR036395">
    <property type="entry name" value="Cu_fist_DNA-bd_dom_sf"/>
</dbReference>
<keyword evidence="4" id="KW-0186">Copper</keyword>
<dbReference type="VEuPathDB" id="FungiDB:AMAG_13327"/>
<evidence type="ECO:0000256" key="6">
    <source>
        <dbReference type="ARBA" id="ARBA00023163"/>
    </source>
</evidence>
<sequence>MLVLDDLRFACETCIRGHRSAQCSHSTRTLFEVRRKGRPRGSLKADNAPITVHQPVTVTLPSGQAITANSPHSAERIRASLVDEARALQVVLGKAALDAHLRDYLQAQATQEQQSPPTLLEQPAHQLHAAIPQPPPVQTPFIPDHLLPARLELLSVAALLNPCTCEARTGRRCLCCAASDDGDSAACDSAACACHHGSLSSSRRTSPPVNHGSAPGSCCSGGTAHAARATPDPIIAALLPDADLMALSPLLAPVLSPKTAGACGCAPTPRSPPPARGGCCAPATAPIPPPPPVVAPALADPLWSTVAPLRP</sequence>
<keyword evidence="7" id="KW-0539">Nucleus</keyword>
<keyword evidence="6" id="KW-0804">Transcription</keyword>
<dbReference type="SMART" id="SM00412">
    <property type="entry name" value="Cu_FIST"/>
    <property type="match status" value="1"/>
</dbReference>
<evidence type="ECO:0000256" key="2">
    <source>
        <dbReference type="ARBA" id="ARBA00022723"/>
    </source>
</evidence>
<dbReference type="EMBL" id="GG745355">
    <property type="protein sequence ID" value="KNE68163.1"/>
    <property type="molecule type" value="Genomic_DNA"/>
</dbReference>
<dbReference type="InterPro" id="IPR051763">
    <property type="entry name" value="Copper_Homeo_Regul"/>
</dbReference>
<evidence type="ECO:0000256" key="5">
    <source>
        <dbReference type="ARBA" id="ARBA00023015"/>
    </source>
</evidence>
<protein>
    <recommendedName>
        <fullName evidence="8">Copper-fist domain-containing protein</fullName>
    </recommendedName>
</protein>
<dbReference type="FunFam" id="3.90.430.10:FF:000001">
    <property type="entry name" value="Copper fist DNA-binding protein"/>
    <property type="match status" value="1"/>
</dbReference>
<evidence type="ECO:0000313" key="10">
    <source>
        <dbReference type="Proteomes" id="UP000054350"/>
    </source>
</evidence>
<feature type="domain" description="Copper-fist" evidence="8">
    <location>
        <begin position="1"/>
        <end position="40"/>
    </location>
</feature>
<evidence type="ECO:0000256" key="7">
    <source>
        <dbReference type="ARBA" id="ARBA00023242"/>
    </source>
</evidence>
<reference evidence="9 10" key="1">
    <citation type="submission" date="2009-11" db="EMBL/GenBank/DDBJ databases">
        <title>Annotation of Allomyces macrogynus ATCC 38327.</title>
        <authorList>
            <consortium name="The Broad Institute Genome Sequencing Platform"/>
            <person name="Russ C."/>
            <person name="Cuomo C."/>
            <person name="Burger G."/>
            <person name="Gray M.W."/>
            <person name="Holland P.W.H."/>
            <person name="King N."/>
            <person name="Lang F.B.F."/>
            <person name="Roger A.J."/>
            <person name="Ruiz-Trillo I."/>
            <person name="Young S.K."/>
            <person name="Zeng Q."/>
            <person name="Gargeya S."/>
            <person name="Fitzgerald M."/>
            <person name="Haas B."/>
            <person name="Abouelleil A."/>
            <person name="Alvarado L."/>
            <person name="Arachchi H.M."/>
            <person name="Berlin A."/>
            <person name="Chapman S.B."/>
            <person name="Gearin G."/>
            <person name="Goldberg J."/>
            <person name="Griggs A."/>
            <person name="Gujja S."/>
            <person name="Hansen M."/>
            <person name="Heiman D."/>
            <person name="Howarth C."/>
            <person name="Larimer J."/>
            <person name="Lui A."/>
            <person name="MacDonald P.J.P."/>
            <person name="McCowen C."/>
            <person name="Montmayeur A."/>
            <person name="Murphy C."/>
            <person name="Neiman D."/>
            <person name="Pearson M."/>
            <person name="Priest M."/>
            <person name="Roberts A."/>
            <person name="Saif S."/>
            <person name="Shea T."/>
            <person name="Sisk P."/>
            <person name="Stolte C."/>
            <person name="Sykes S."/>
            <person name="Wortman J."/>
            <person name="Nusbaum C."/>
            <person name="Birren B."/>
        </authorList>
    </citation>
    <scope>NUCLEOTIDE SEQUENCE [LARGE SCALE GENOMIC DNA]</scope>
    <source>
        <strain evidence="9 10">ATCC 38327</strain>
    </source>
</reference>
<reference evidence="10" key="2">
    <citation type="submission" date="2009-11" db="EMBL/GenBank/DDBJ databases">
        <title>The Genome Sequence of Allomyces macrogynus strain ATCC 38327.</title>
        <authorList>
            <consortium name="The Broad Institute Genome Sequencing Platform"/>
            <person name="Russ C."/>
            <person name="Cuomo C."/>
            <person name="Shea T."/>
            <person name="Young S.K."/>
            <person name="Zeng Q."/>
            <person name="Koehrsen M."/>
            <person name="Haas B."/>
            <person name="Borodovsky M."/>
            <person name="Guigo R."/>
            <person name="Alvarado L."/>
            <person name="Berlin A."/>
            <person name="Borenstein D."/>
            <person name="Chen Z."/>
            <person name="Engels R."/>
            <person name="Freedman E."/>
            <person name="Gellesch M."/>
            <person name="Goldberg J."/>
            <person name="Griggs A."/>
            <person name="Gujja S."/>
            <person name="Heiman D."/>
            <person name="Hepburn T."/>
            <person name="Howarth C."/>
            <person name="Jen D."/>
            <person name="Larson L."/>
            <person name="Lewis B."/>
            <person name="Mehta T."/>
            <person name="Park D."/>
            <person name="Pearson M."/>
            <person name="Roberts A."/>
            <person name="Saif S."/>
            <person name="Shenoy N."/>
            <person name="Sisk P."/>
            <person name="Stolte C."/>
            <person name="Sykes S."/>
            <person name="Walk T."/>
            <person name="White J."/>
            <person name="Yandava C."/>
            <person name="Burger G."/>
            <person name="Gray M.W."/>
            <person name="Holland P.W.H."/>
            <person name="King N."/>
            <person name="Lang F.B.F."/>
            <person name="Roger A.J."/>
            <person name="Ruiz-Trillo I."/>
            <person name="Lander E."/>
            <person name="Nusbaum C."/>
        </authorList>
    </citation>
    <scope>NUCLEOTIDE SEQUENCE [LARGE SCALE GENOMIC DNA]</scope>
    <source>
        <strain evidence="10">ATCC 38327</strain>
    </source>
</reference>
<dbReference type="GO" id="GO:0000978">
    <property type="term" value="F:RNA polymerase II cis-regulatory region sequence-specific DNA binding"/>
    <property type="evidence" value="ECO:0007669"/>
    <property type="project" value="TreeGrafter"/>
</dbReference>
<dbReference type="Pfam" id="PF00649">
    <property type="entry name" value="Copper-fist"/>
    <property type="match status" value="1"/>
</dbReference>
<evidence type="ECO:0000313" key="9">
    <source>
        <dbReference type="EMBL" id="KNE68163.1"/>
    </source>
</evidence>
<gene>
    <name evidence="9" type="ORF">AMAG_13327</name>
</gene>
<dbReference type="GO" id="GO:0006878">
    <property type="term" value="P:intracellular copper ion homeostasis"/>
    <property type="evidence" value="ECO:0007669"/>
    <property type="project" value="TreeGrafter"/>
</dbReference>
<dbReference type="InterPro" id="IPR001083">
    <property type="entry name" value="Cu_fist_DNA-bd_dom"/>
</dbReference>
<dbReference type="SUPFAM" id="SSF57879">
    <property type="entry name" value="Zinc domain conserved in yeast copper-regulated transcription factors"/>
    <property type="match status" value="1"/>
</dbReference>
<name>A0A0L0T046_ALLM3</name>
<dbReference type="GO" id="GO:0000981">
    <property type="term" value="F:DNA-binding transcription factor activity, RNA polymerase II-specific"/>
    <property type="evidence" value="ECO:0007669"/>
    <property type="project" value="TreeGrafter"/>
</dbReference>
<keyword evidence="2" id="KW-0479">Metal-binding</keyword>
<dbReference type="OrthoDB" id="5600085at2759"/>
<keyword evidence="3" id="KW-0862">Zinc</keyword>
<evidence type="ECO:0000256" key="3">
    <source>
        <dbReference type="ARBA" id="ARBA00022833"/>
    </source>
</evidence>
<dbReference type="PRINTS" id="PR00617">
    <property type="entry name" value="COPPERFIST"/>
</dbReference>
<dbReference type="STRING" id="578462.A0A0L0T046"/>
<dbReference type="GO" id="GO:0005634">
    <property type="term" value="C:nucleus"/>
    <property type="evidence" value="ECO:0007669"/>
    <property type="project" value="UniProtKB-SubCell"/>
</dbReference>
<evidence type="ECO:0000259" key="8">
    <source>
        <dbReference type="PROSITE" id="PS50073"/>
    </source>
</evidence>
<keyword evidence="10" id="KW-1185">Reference proteome</keyword>
<dbReference type="Proteomes" id="UP000054350">
    <property type="component" value="Unassembled WGS sequence"/>
</dbReference>
<dbReference type="GO" id="GO:0005507">
    <property type="term" value="F:copper ion binding"/>
    <property type="evidence" value="ECO:0007669"/>
    <property type="project" value="InterPro"/>
</dbReference>
<dbReference type="SMART" id="SM01090">
    <property type="entry name" value="Copper-fist"/>
    <property type="match status" value="1"/>
</dbReference>
<dbReference type="AlphaFoldDB" id="A0A0L0T046"/>
<organism evidence="9 10">
    <name type="scientific">Allomyces macrogynus (strain ATCC 38327)</name>
    <name type="common">Allomyces javanicus var. macrogynus</name>
    <dbReference type="NCBI Taxonomy" id="578462"/>
    <lineage>
        <taxon>Eukaryota</taxon>
        <taxon>Fungi</taxon>
        <taxon>Fungi incertae sedis</taxon>
        <taxon>Blastocladiomycota</taxon>
        <taxon>Blastocladiomycetes</taxon>
        <taxon>Blastocladiales</taxon>
        <taxon>Blastocladiaceae</taxon>
        <taxon>Allomyces</taxon>
    </lineage>
</organism>
<dbReference type="PROSITE" id="PS50073">
    <property type="entry name" value="COPPER_FIST_2"/>
    <property type="match status" value="1"/>
</dbReference>
<proteinExistence type="predicted"/>
<dbReference type="PANTHER" id="PTHR28088">
    <property type="entry name" value="TRANSCRIPTIONAL ACTIVATOR HAA1-RELATED"/>
    <property type="match status" value="1"/>
</dbReference>
<dbReference type="GO" id="GO:0045944">
    <property type="term" value="P:positive regulation of transcription by RNA polymerase II"/>
    <property type="evidence" value="ECO:0007669"/>
    <property type="project" value="TreeGrafter"/>
</dbReference>
<evidence type="ECO:0000256" key="4">
    <source>
        <dbReference type="ARBA" id="ARBA00023008"/>
    </source>
</evidence>
<keyword evidence="5" id="KW-0805">Transcription regulation</keyword>